<dbReference type="Proteomes" id="UP000008311">
    <property type="component" value="Unassembled WGS sequence"/>
</dbReference>
<gene>
    <name evidence="1" type="ORF">RCOM_0699290</name>
</gene>
<proteinExistence type="predicted"/>
<accession>B9S2G5</accession>
<reference evidence="2" key="1">
    <citation type="journal article" date="2010" name="Nat. Biotechnol.">
        <title>Draft genome sequence of the oilseed species Ricinus communis.</title>
        <authorList>
            <person name="Chan A.P."/>
            <person name="Crabtree J."/>
            <person name="Zhao Q."/>
            <person name="Lorenzi H."/>
            <person name="Orvis J."/>
            <person name="Puiu D."/>
            <person name="Melake-Berhan A."/>
            <person name="Jones K.M."/>
            <person name="Redman J."/>
            <person name="Chen G."/>
            <person name="Cahoon E.B."/>
            <person name="Gedil M."/>
            <person name="Stanke M."/>
            <person name="Haas B.J."/>
            <person name="Wortman J.R."/>
            <person name="Fraser-Liggett C.M."/>
            <person name="Ravel J."/>
            <person name="Rabinowicz P.D."/>
        </authorList>
    </citation>
    <scope>NUCLEOTIDE SEQUENCE [LARGE SCALE GENOMIC DNA]</scope>
    <source>
        <strain evidence="2">cv. Hale</strain>
    </source>
</reference>
<dbReference type="InParanoid" id="B9S2G5"/>
<organism evidence="1 2">
    <name type="scientific">Ricinus communis</name>
    <name type="common">Castor bean</name>
    <dbReference type="NCBI Taxonomy" id="3988"/>
    <lineage>
        <taxon>Eukaryota</taxon>
        <taxon>Viridiplantae</taxon>
        <taxon>Streptophyta</taxon>
        <taxon>Embryophyta</taxon>
        <taxon>Tracheophyta</taxon>
        <taxon>Spermatophyta</taxon>
        <taxon>Magnoliopsida</taxon>
        <taxon>eudicotyledons</taxon>
        <taxon>Gunneridae</taxon>
        <taxon>Pentapetalae</taxon>
        <taxon>rosids</taxon>
        <taxon>fabids</taxon>
        <taxon>Malpighiales</taxon>
        <taxon>Euphorbiaceae</taxon>
        <taxon>Acalyphoideae</taxon>
        <taxon>Acalypheae</taxon>
        <taxon>Ricinus</taxon>
    </lineage>
</organism>
<keyword evidence="2" id="KW-1185">Reference proteome</keyword>
<evidence type="ECO:0000313" key="1">
    <source>
        <dbReference type="EMBL" id="EEF42239.1"/>
    </source>
</evidence>
<sequence>MAFSERGEATFFKLPNLVKLLLAYVHTPPRANMRIPLSRRLLSSSKLTHAHEGRWASDLLEFRSSFKDWWTDMSMLIKQGNHEDRLMCWKIWTARNSLLFQEKRVPLERVAAQARELWVEYKEAVGFIFSSKR</sequence>
<dbReference type="AlphaFoldDB" id="B9S2G5"/>
<evidence type="ECO:0000313" key="2">
    <source>
        <dbReference type="Proteomes" id="UP000008311"/>
    </source>
</evidence>
<dbReference type="EMBL" id="EQ973849">
    <property type="protein sequence ID" value="EEF42239.1"/>
    <property type="molecule type" value="Genomic_DNA"/>
</dbReference>
<name>B9S2G5_RICCO</name>
<protein>
    <submittedName>
        <fullName evidence="1">Uncharacterized protein</fullName>
    </submittedName>
</protein>